<evidence type="ECO:0000256" key="5">
    <source>
        <dbReference type="SAM" id="Phobius"/>
    </source>
</evidence>
<dbReference type="InterPro" id="IPR000734">
    <property type="entry name" value="TAG_lipase"/>
</dbReference>
<dbReference type="Pfam" id="PF00151">
    <property type="entry name" value="Lipase"/>
    <property type="match status" value="4"/>
</dbReference>
<feature type="domain" description="Lipase" evidence="7">
    <location>
        <begin position="846"/>
        <end position="992"/>
    </location>
</feature>
<evidence type="ECO:0000256" key="1">
    <source>
        <dbReference type="ARBA" id="ARBA00004613"/>
    </source>
</evidence>
<evidence type="ECO:0000259" key="7">
    <source>
        <dbReference type="Pfam" id="PF00151"/>
    </source>
</evidence>
<evidence type="ECO:0000256" key="4">
    <source>
        <dbReference type="RuleBase" id="RU004262"/>
    </source>
</evidence>
<keyword evidence="3" id="KW-0964">Secreted</keyword>
<feature type="chain" id="PRO_5016309070" evidence="6">
    <location>
        <begin position="22"/>
        <end position="1097"/>
    </location>
</feature>
<dbReference type="GO" id="GO:0017171">
    <property type="term" value="F:serine hydrolase activity"/>
    <property type="evidence" value="ECO:0007669"/>
    <property type="project" value="TreeGrafter"/>
</dbReference>
<comment type="subcellular location">
    <subcellularLocation>
        <location evidence="1">Secreted</location>
    </subcellularLocation>
</comment>
<evidence type="ECO:0000256" key="3">
    <source>
        <dbReference type="ARBA" id="ARBA00022525"/>
    </source>
</evidence>
<dbReference type="EMBL" id="UFQT01000328">
    <property type="protein sequence ID" value="SSX23286.1"/>
    <property type="molecule type" value="Genomic_DNA"/>
</dbReference>
<dbReference type="InterPro" id="IPR013818">
    <property type="entry name" value="Lipase"/>
</dbReference>
<name>A0A336LYY3_CULSO</name>
<keyword evidence="6" id="KW-0732">Signal</keyword>
<evidence type="ECO:0000256" key="2">
    <source>
        <dbReference type="ARBA" id="ARBA00010701"/>
    </source>
</evidence>
<keyword evidence="5" id="KW-1133">Transmembrane helix</keyword>
<dbReference type="GO" id="GO:0016042">
    <property type="term" value="P:lipid catabolic process"/>
    <property type="evidence" value="ECO:0007669"/>
    <property type="project" value="TreeGrafter"/>
</dbReference>
<feature type="domain" description="Lipase" evidence="7">
    <location>
        <begin position="625"/>
        <end position="775"/>
    </location>
</feature>
<dbReference type="PANTHER" id="PTHR11610:SF104">
    <property type="entry name" value="AGAP010328-PA"/>
    <property type="match status" value="1"/>
</dbReference>
<dbReference type="GO" id="GO:0016298">
    <property type="term" value="F:lipase activity"/>
    <property type="evidence" value="ECO:0007669"/>
    <property type="project" value="InterPro"/>
</dbReference>
<dbReference type="InterPro" id="IPR029058">
    <property type="entry name" value="AB_hydrolase_fold"/>
</dbReference>
<dbReference type="VEuPathDB" id="VectorBase:CSON008641"/>
<dbReference type="GO" id="GO:0005615">
    <property type="term" value="C:extracellular space"/>
    <property type="evidence" value="ECO:0007669"/>
    <property type="project" value="TreeGrafter"/>
</dbReference>
<feature type="transmembrane region" description="Helical" evidence="5">
    <location>
        <begin position="305"/>
        <end position="324"/>
    </location>
</feature>
<organism evidence="8">
    <name type="scientific">Culicoides sonorensis</name>
    <name type="common">Biting midge</name>
    <dbReference type="NCBI Taxonomy" id="179676"/>
    <lineage>
        <taxon>Eukaryota</taxon>
        <taxon>Metazoa</taxon>
        <taxon>Ecdysozoa</taxon>
        <taxon>Arthropoda</taxon>
        <taxon>Hexapoda</taxon>
        <taxon>Insecta</taxon>
        <taxon>Pterygota</taxon>
        <taxon>Neoptera</taxon>
        <taxon>Endopterygota</taxon>
        <taxon>Diptera</taxon>
        <taxon>Nematocera</taxon>
        <taxon>Chironomoidea</taxon>
        <taxon>Ceratopogonidae</taxon>
        <taxon>Ceratopogoninae</taxon>
        <taxon>Culicoides</taxon>
        <taxon>Monoculicoides</taxon>
    </lineage>
</organism>
<dbReference type="PANTHER" id="PTHR11610">
    <property type="entry name" value="LIPASE"/>
    <property type="match status" value="1"/>
</dbReference>
<dbReference type="Gene3D" id="3.40.50.1820">
    <property type="entry name" value="alpha/beta hydrolase"/>
    <property type="match status" value="4"/>
</dbReference>
<feature type="domain" description="Lipase" evidence="7">
    <location>
        <begin position="328"/>
        <end position="494"/>
    </location>
</feature>
<comment type="similarity">
    <text evidence="2 4">Belongs to the AB hydrolase superfamily. Lipase family.</text>
</comment>
<keyword evidence="5" id="KW-0472">Membrane</keyword>
<keyword evidence="5" id="KW-0812">Transmembrane</keyword>
<feature type="signal peptide" evidence="6">
    <location>
        <begin position="1"/>
        <end position="21"/>
    </location>
</feature>
<sequence>MLKFFNIFILFISISIHNHFGQCDTQAQYEANIKFYGYASNGSNFLTNFNNNVTLLEFCDPNENYTIIVHGWTESIYSIWVQNLKDSFVKARQGCVFVMDYSIYSVADYFTLLSNFFGIQAVLTRKLRQFDELGFNPDNALLFGFSFGSHLVFEAAYQYGPRKIARADCCDPAASSHQISVTHAKDAAKDVQCIHTSSDIGTINRYCQKNVNMGNCGLSQPAALIPPFVTISHFMCPVIYVNAFDNDFKMVTTADVYQATMFSCASTQVVDITKLGPLVMGFRMNMSVPNGDYYSLTRILPPYNIVLLISSILVLGIFGVGAQFETNIIFRTFTTNGTTFNSTFTNNDTLLEMCNVTENITIVVHGWKESINTEWTKDLIGNYSAARGGCVIFMDYNKTTDFYVLVTQFVSIQPVLLRKLRQLEQLGYNPNNFFLFGFSYGAHLVFEAAYNFGSRKIGRLDACDPAGPYFTDLTKIHAMDAAKDVQCIHTSTDNGTPYRYCQKNVLLGKCGILQDAASSPPKGNHGMCPYFYTSAFNHNFKLVTKNDVYKATWYLCTLAVGKPEPDVSKMQPNVMGFRMNMSLPDGQYYALTSKNPPYNAQYEANIIFRTFTTNGTTFNSTFINNETMLEMCNVTENITIVVHGWKESINTEWTKDLIGNYSAARGGCVIFMDYFFYSKNTDFYILVTQFPGIMPVLVRKLRQLEQLGYNPDNFFLFGFSYGAHLVFEAGYNFGMNKVGRLDACDPAGPYFTDLTKIHEMDAAKDVQCIHTSTDNGTPYRYCQKNVLLGKCGILQDAASSPPKGNHGMCPYFYTTNQYENNIIFRVFQPDWIQFNSTFDDNATLLANCNPMENYTIIVHGWGESIRSVWPLTLIGQFLDMRSGCVIFMDYFFYSKLGYATLVSHFKGIQAVLTRKLRQLDELGFDANNGVMFGFSFGSHLAFEGGYQFGPRKLARIDACDPAGPSFPASAISVKHAKDSAQNVQCIHTSSDKGTTLRYCQKSINMGRCGITQIGATSPPLMSHGLCPIFYRNAFTSDFNLVPKKLIETTFKVTCYNKTISPNVTLLSPTRMGIRLDTTIPDGEYYSITGKLSPFNLI</sequence>
<accession>A0A336LYY3</accession>
<gene>
    <name evidence="8" type="primary">CSON008641</name>
</gene>
<reference evidence="8" key="1">
    <citation type="submission" date="2018-07" db="EMBL/GenBank/DDBJ databases">
        <authorList>
            <person name="Quirk P.G."/>
            <person name="Krulwich T.A."/>
        </authorList>
    </citation>
    <scope>NUCLEOTIDE SEQUENCE</scope>
</reference>
<protein>
    <submittedName>
        <fullName evidence="8">CSON008641 protein</fullName>
    </submittedName>
</protein>
<dbReference type="SUPFAM" id="SSF53474">
    <property type="entry name" value="alpha/beta-Hydrolases"/>
    <property type="match status" value="4"/>
</dbReference>
<dbReference type="AlphaFoldDB" id="A0A336LYY3"/>
<proteinExistence type="inferred from homology"/>
<feature type="domain" description="Lipase" evidence="7">
    <location>
        <begin position="35"/>
        <end position="199"/>
    </location>
</feature>
<evidence type="ECO:0000313" key="8">
    <source>
        <dbReference type="EMBL" id="SSX23286.1"/>
    </source>
</evidence>
<evidence type="ECO:0000256" key="6">
    <source>
        <dbReference type="SAM" id="SignalP"/>
    </source>
</evidence>